<protein>
    <submittedName>
        <fullName evidence="2">SCO family protein</fullName>
    </submittedName>
</protein>
<evidence type="ECO:0000313" key="2">
    <source>
        <dbReference type="EMBL" id="MFC5712534.1"/>
    </source>
</evidence>
<dbReference type="InterPro" id="IPR003782">
    <property type="entry name" value="SCO1/SenC"/>
</dbReference>
<proteinExistence type="inferred from homology"/>
<dbReference type="PROSITE" id="PS51257">
    <property type="entry name" value="PROKAR_LIPOPROTEIN"/>
    <property type="match status" value="1"/>
</dbReference>
<dbReference type="Proteomes" id="UP001596142">
    <property type="component" value="Unassembled WGS sequence"/>
</dbReference>
<comment type="similarity">
    <text evidence="1">Belongs to the SCO1/2 family.</text>
</comment>
<gene>
    <name evidence="2" type="ORF">ACFPU1_07055</name>
</gene>
<comment type="caution">
    <text evidence="2">The sequence shown here is derived from an EMBL/GenBank/DDBJ whole genome shotgun (WGS) entry which is preliminary data.</text>
</comment>
<organism evidence="2 3">
    <name type="scientific">Thalassorhabdus alkalitolerans</name>
    <dbReference type="NCBI Taxonomy" id="2282697"/>
    <lineage>
        <taxon>Bacteria</taxon>
        <taxon>Bacillati</taxon>
        <taxon>Bacillota</taxon>
        <taxon>Bacilli</taxon>
        <taxon>Bacillales</taxon>
        <taxon>Bacillaceae</taxon>
        <taxon>Thalassorhabdus</taxon>
    </lineage>
</organism>
<dbReference type="Gene3D" id="3.40.30.10">
    <property type="entry name" value="Glutaredoxin"/>
    <property type="match status" value="1"/>
</dbReference>
<accession>A0ABW0YR00</accession>
<reference evidence="3" key="1">
    <citation type="journal article" date="2019" name="Int. J. Syst. Evol. Microbiol.">
        <title>The Global Catalogue of Microorganisms (GCM) 10K type strain sequencing project: providing services to taxonomists for standard genome sequencing and annotation.</title>
        <authorList>
            <consortium name="The Broad Institute Genomics Platform"/>
            <consortium name="The Broad Institute Genome Sequencing Center for Infectious Disease"/>
            <person name="Wu L."/>
            <person name="Ma J."/>
        </authorList>
    </citation>
    <scope>NUCLEOTIDE SEQUENCE [LARGE SCALE GENOMIC DNA]</scope>
    <source>
        <strain evidence="3">CECT 7184</strain>
    </source>
</reference>
<evidence type="ECO:0000313" key="3">
    <source>
        <dbReference type="Proteomes" id="UP001596142"/>
    </source>
</evidence>
<dbReference type="SUPFAM" id="SSF52833">
    <property type="entry name" value="Thioredoxin-like"/>
    <property type="match status" value="1"/>
</dbReference>
<dbReference type="Pfam" id="PF02630">
    <property type="entry name" value="SCO1-SenC"/>
    <property type="match status" value="1"/>
</dbReference>
<dbReference type="CDD" id="cd02968">
    <property type="entry name" value="SCO"/>
    <property type="match status" value="1"/>
</dbReference>
<name>A0ABW0YR00_9BACI</name>
<keyword evidence="3" id="KW-1185">Reference proteome</keyword>
<sequence length="200" mass="22717">MRNTQLLIFMGMIFLLSGCGWLYASPAAESEYDISEADMQVEDFEYTNQHGESFGLSELEGDYWLASMIFTRCPSVCPLMTPNKLNLQGELEEEGVPVQIVSFTVDPEFDTPERLLNYGENYNVDFSNWNFLTGYSDEEIEEFAQSSFRSVVQKVPEEEDIVHATSFFLVDGEGQVIRKYDGLDNDTSPIVEDLKYLTGS</sequence>
<dbReference type="PANTHER" id="PTHR12151:SF25">
    <property type="entry name" value="LINALOOL DEHYDRATASE_ISOMERASE DOMAIN-CONTAINING PROTEIN"/>
    <property type="match status" value="1"/>
</dbReference>
<dbReference type="EMBL" id="JBHSOZ010000003">
    <property type="protein sequence ID" value="MFC5712534.1"/>
    <property type="molecule type" value="Genomic_DNA"/>
</dbReference>
<evidence type="ECO:0000256" key="1">
    <source>
        <dbReference type="ARBA" id="ARBA00010996"/>
    </source>
</evidence>
<dbReference type="InterPro" id="IPR036249">
    <property type="entry name" value="Thioredoxin-like_sf"/>
</dbReference>
<dbReference type="PANTHER" id="PTHR12151">
    <property type="entry name" value="ELECTRON TRANSPORT PROTIN SCO1/SENC FAMILY MEMBER"/>
    <property type="match status" value="1"/>
</dbReference>
<dbReference type="RefSeq" id="WP_385939705.1">
    <property type="nucleotide sequence ID" value="NZ_JBHSOZ010000003.1"/>
</dbReference>